<proteinExistence type="predicted"/>
<sequence length="87" mass="9639">MKLDYAAVQKLAYAKPERHWTAQRWTVQGAATHEMTSYIRAVCVRGLGWVVGDYSGATHGQRMLQVLRLVATGWTWATQGPHRGGAA</sequence>
<accession>A0A7J0DVV3</accession>
<evidence type="ECO:0000313" key="1">
    <source>
        <dbReference type="EMBL" id="GFS43645.1"/>
    </source>
</evidence>
<evidence type="ECO:0000313" key="2">
    <source>
        <dbReference type="Proteomes" id="UP000585474"/>
    </source>
</evidence>
<dbReference type="Proteomes" id="UP000585474">
    <property type="component" value="Unassembled WGS sequence"/>
</dbReference>
<dbReference type="EMBL" id="BJWL01000425">
    <property type="protein sequence ID" value="GFS43645.1"/>
    <property type="molecule type" value="Genomic_DNA"/>
</dbReference>
<reference evidence="2" key="1">
    <citation type="submission" date="2019-07" db="EMBL/GenBank/DDBJ databases">
        <title>De Novo Assembly of kiwifruit Actinidia rufa.</title>
        <authorList>
            <person name="Sugita-Konishi S."/>
            <person name="Sato K."/>
            <person name="Mori E."/>
            <person name="Abe Y."/>
            <person name="Kisaki G."/>
            <person name="Hamano K."/>
            <person name="Suezawa K."/>
            <person name="Otani M."/>
            <person name="Fukuda T."/>
            <person name="Manabe T."/>
            <person name="Gomi K."/>
            <person name="Tabuchi M."/>
            <person name="Akimitsu K."/>
            <person name="Kataoka I."/>
        </authorList>
    </citation>
    <scope>NUCLEOTIDE SEQUENCE [LARGE SCALE GENOMIC DNA]</scope>
    <source>
        <strain evidence="2">cv. Fuchu</strain>
    </source>
</reference>
<comment type="caution">
    <text evidence="1">The sequence shown here is derived from an EMBL/GenBank/DDBJ whole genome shotgun (WGS) entry which is preliminary data.</text>
</comment>
<name>A0A7J0DVV3_9ERIC</name>
<keyword evidence="2" id="KW-1185">Reference proteome</keyword>
<dbReference type="AlphaFoldDB" id="A0A7J0DVV3"/>
<organism evidence="1 2">
    <name type="scientific">Actinidia rufa</name>
    <dbReference type="NCBI Taxonomy" id="165716"/>
    <lineage>
        <taxon>Eukaryota</taxon>
        <taxon>Viridiplantae</taxon>
        <taxon>Streptophyta</taxon>
        <taxon>Embryophyta</taxon>
        <taxon>Tracheophyta</taxon>
        <taxon>Spermatophyta</taxon>
        <taxon>Magnoliopsida</taxon>
        <taxon>eudicotyledons</taxon>
        <taxon>Gunneridae</taxon>
        <taxon>Pentapetalae</taxon>
        <taxon>asterids</taxon>
        <taxon>Ericales</taxon>
        <taxon>Actinidiaceae</taxon>
        <taxon>Actinidia</taxon>
    </lineage>
</organism>
<gene>
    <name evidence="1" type="ORF">Acr_00g0086160</name>
</gene>
<protein>
    <submittedName>
        <fullName evidence="1">Uncharacterized protein</fullName>
    </submittedName>
</protein>